<organism evidence="12">
    <name type="scientific">Emiliania huxleyi</name>
    <name type="common">Coccolithophore</name>
    <name type="synonym">Pontosphaera huxleyi</name>
    <dbReference type="NCBI Taxonomy" id="2903"/>
    <lineage>
        <taxon>Eukaryota</taxon>
        <taxon>Haptista</taxon>
        <taxon>Haptophyta</taxon>
        <taxon>Prymnesiophyceae</taxon>
        <taxon>Isochrysidales</taxon>
        <taxon>Noelaerhabdaceae</taxon>
        <taxon>Emiliania</taxon>
    </lineage>
</organism>
<keyword evidence="6 8" id="KW-0505">Motor protein</keyword>
<evidence type="ECO:0000256" key="2">
    <source>
        <dbReference type="ARBA" id="ARBA00022490"/>
    </source>
</evidence>
<name>A0A7S3WTI6_EMIHU</name>
<keyword evidence="7" id="KW-0206">Cytoskeleton</keyword>
<evidence type="ECO:0000256" key="7">
    <source>
        <dbReference type="ARBA" id="ARBA00023212"/>
    </source>
</evidence>
<dbReference type="PRINTS" id="PR00380">
    <property type="entry name" value="KINESINHEAVY"/>
</dbReference>
<evidence type="ECO:0000256" key="4">
    <source>
        <dbReference type="ARBA" id="ARBA00022741"/>
    </source>
</evidence>
<feature type="region of interest" description="Disordered" evidence="10">
    <location>
        <begin position="1"/>
        <end position="93"/>
    </location>
</feature>
<dbReference type="GO" id="GO:0003777">
    <property type="term" value="F:microtubule motor activity"/>
    <property type="evidence" value="ECO:0007669"/>
    <property type="project" value="InterPro"/>
</dbReference>
<dbReference type="GO" id="GO:0008017">
    <property type="term" value="F:microtubule binding"/>
    <property type="evidence" value="ECO:0007669"/>
    <property type="project" value="InterPro"/>
</dbReference>
<feature type="compositionally biased region" description="Basic and acidic residues" evidence="10">
    <location>
        <begin position="1"/>
        <end position="13"/>
    </location>
</feature>
<feature type="domain" description="Kinesin motor" evidence="11">
    <location>
        <begin position="140"/>
        <end position="426"/>
    </location>
</feature>
<evidence type="ECO:0000256" key="5">
    <source>
        <dbReference type="ARBA" id="ARBA00022840"/>
    </source>
</evidence>
<keyword evidence="2" id="KW-0963">Cytoplasm</keyword>
<dbReference type="InterPro" id="IPR019821">
    <property type="entry name" value="Kinesin_motor_CS"/>
</dbReference>
<dbReference type="InterPro" id="IPR027640">
    <property type="entry name" value="Kinesin-like_fam"/>
</dbReference>
<dbReference type="PANTHER" id="PTHR47971">
    <property type="entry name" value="KINESIN-RELATED PROTEIN 6"/>
    <property type="match status" value="1"/>
</dbReference>
<feature type="binding site" evidence="8">
    <location>
        <begin position="231"/>
        <end position="238"/>
    </location>
    <ligand>
        <name>ATP</name>
        <dbReference type="ChEBI" id="CHEBI:30616"/>
    </ligand>
</feature>
<feature type="region of interest" description="Disordered" evidence="10">
    <location>
        <begin position="480"/>
        <end position="499"/>
    </location>
</feature>
<dbReference type="InterPro" id="IPR036961">
    <property type="entry name" value="Kinesin_motor_dom_sf"/>
</dbReference>
<dbReference type="EMBL" id="HBIR01043512">
    <property type="protein sequence ID" value="CAE0576804.1"/>
    <property type="molecule type" value="Transcribed_RNA"/>
</dbReference>
<dbReference type="GO" id="GO:0005524">
    <property type="term" value="F:ATP binding"/>
    <property type="evidence" value="ECO:0007669"/>
    <property type="project" value="UniProtKB-UniRule"/>
</dbReference>
<evidence type="ECO:0000313" key="12">
    <source>
        <dbReference type="EMBL" id="CAE0576804.1"/>
    </source>
</evidence>
<evidence type="ECO:0000256" key="1">
    <source>
        <dbReference type="ARBA" id="ARBA00004245"/>
    </source>
</evidence>
<sequence length="499" mass="53964">MMDHHEDMKRQVQDLRNALRKQNRERASPPPPPSPSSPPPPSLGLPPSAAGPGCKGRKSDCVRRVEEMKAQREARRRRAGEVRQQRLDEAKEAEGRGGIEAVDFLRKIREYDNEHGLAKPPVGWAQGGGGSVWDADTGSRIRVCVRKRPMLRTEVLRHDFDVISTEPGGRSLVVHEPRTKVDLSKEVIAHRFAFDAVFNEADSNEAIHVATLRPLLAHVFNGGSATVFAFGQTGSGKTCTMAGHANPDAADGNATGLYALAAADTVDAAREGGLAVSISFFEVYRGQVLDLLGGREKLDVLEDGRGRVQVLGLVEKVIADAASMLALVRQAEDARATGATSANETSSRSHAILRVMLRDADGKLAGKLSLVDLAGSERAADSSSKERQTRLEGAEINKSLLCLKECIRALDSGSSHTPFRGSKLTQAQITRPGPGMPEVPPPPSLLAALRLRRPPRPGVARFLLWVCADGYDSRHLARLKRGRSHTQHSALRGETKGIL</sequence>
<evidence type="ECO:0000259" key="11">
    <source>
        <dbReference type="PROSITE" id="PS50067"/>
    </source>
</evidence>
<keyword evidence="5 8" id="KW-0067">ATP-binding</keyword>
<evidence type="ECO:0000256" key="9">
    <source>
        <dbReference type="RuleBase" id="RU000394"/>
    </source>
</evidence>
<dbReference type="InterPro" id="IPR001752">
    <property type="entry name" value="Kinesin_motor_dom"/>
</dbReference>
<dbReference type="AlphaFoldDB" id="A0A7S3WTI6"/>
<keyword evidence="4 8" id="KW-0547">Nucleotide-binding</keyword>
<dbReference type="GO" id="GO:0007019">
    <property type="term" value="P:microtubule depolymerization"/>
    <property type="evidence" value="ECO:0007669"/>
    <property type="project" value="TreeGrafter"/>
</dbReference>
<comment type="subcellular location">
    <subcellularLocation>
        <location evidence="1">Cytoplasm</location>
        <location evidence="1">Cytoskeleton</location>
    </subcellularLocation>
</comment>
<accession>A0A7S3WTI6</accession>
<protein>
    <recommendedName>
        <fullName evidence="9">Kinesin-like protein</fullName>
    </recommendedName>
</protein>
<gene>
    <name evidence="12" type="ORF">EHUX00137_LOCUS33957</name>
</gene>
<dbReference type="Gene3D" id="3.40.850.10">
    <property type="entry name" value="Kinesin motor domain"/>
    <property type="match status" value="1"/>
</dbReference>
<dbReference type="SMART" id="SM00129">
    <property type="entry name" value="KISc"/>
    <property type="match status" value="1"/>
</dbReference>
<evidence type="ECO:0000256" key="3">
    <source>
        <dbReference type="ARBA" id="ARBA00022701"/>
    </source>
</evidence>
<dbReference type="GO" id="GO:0007018">
    <property type="term" value="P:microtubule-based movement"/>
    <property type="evidence" value="ECO:0007669"/>
    <property type="project" value="InterPro"/>
</dbReference>
<dbReference type="InterPro" id="IPR027417">
    <property type="entry name" value="P-loop_NTPase"/>
</dbReference>
<feature type="compositionally biased region" description="Pro residues" evidence="10">
    <location>
        <begin position="28"/>
        <end position="44"/>
    </location>
</feature>
<evidence type="ECO:0000256" key="6">
    <source>
        <dbReference type="ARBA" id="ARBA00023175"/>
    </source>
</evidence>
<proteinExistence type="inferred from homology"/>
<dbReference type="PROSITE" id="PS50067">
    <property type="entry name" value="KINESIN_MOTOR_2"/>
    <property type="match status" value="1"/>
</dbReference>
<evidence type="ECO:0000256" key="10">
    <source>
        <dbReference type="SAM" id="MobiDB-lite"/>
    </source>
</evidence>
<feature type="compositionally biased region" description="Basic and acidic residues" evidence="10">
    <location>
        <begin position="57"/>
        <end position="93"/>
    </location>
</feature>
<dbReference type="Pfam" id="PF00225">
    <property type="entry name" value="Kinesin"/>
    <property type="match status" value="1"/>
</dbReference>
<dbReference type="SUPFAM" id="SSF52540">
    <property type="entry name" value="P-loop containing nucleoside triphosphate hydrolases"/>
    <property type="match status" value="1"/>
</dbReference>
<comment type="similarity">
    <text evidence="8 9">Belongs to the TRAFAC class myosin-kinesin ATPase superfamily. Kinesin family.</text>
</comment>
<dbReference type="GO" id="GO:0005874">
    <property type="term" value="C:microtubule"/>
    <property type="evidence" value="ECO:0007669"/>
    <property type="project" value="UniProtKB-KW"/>
</dbReference>
<dbReference type="PANTHER" id="PTHR47971:SF8">
    <property type="entry name" value="KINESIN-LIKE PROTEIN"/>
    <property type="match status" value="1"/>
</dbReference>
<dbReference type="PROSITE" id="PS00411">
    <property type="entry name" value="KINESIN_MOTOR_1"/>
    <property type="match status" value="1"/>
</dbReference>
<reference evidence="12" key="1">
    <citation type="submission" date="2021-01" db="EMBL/GenBank/DDBJ databases">
        <authorList>
            <person name="Corre E."/>
            <person name="Pelletier E."/>
            <person name="Niang G."/>
            <person name="Scheremetjew M."/>
            <person name="Finn R."/>
            <person name="Kale V."/>
            <person name="Holt S."/>
            <person name="Cochrane G."/>
            <person name="Meng A."/>
            <person name="Brown T."/>
            <person name="Cohen L."/>
        </authorList>
    </citation>
    <scope>NUCLEOTIDE SEQUENCE</scope>
    <source>
        <strain evidence="12">379</strain>
    </source>
</reference>
<keyword evidence="3 9" id="KW-0493">Microtubule</keyword>
<dbReference type="FunFam" id="3.40.850.10:FF:000340">
    <property type="entry name" value="Kinesin-like protein"/>
    <property type="match status" value="1"/>
</dbReference>
<evidence type="ECO:0000256" key="8">
    <source>
        <dbReference type="PROSITE-ProRule" id="PRU00283"/>
    </source>
</evidence>